<organism evidence="2 3">
    <name type="scientific">Cymbomonas tetramitiformis</name>
    <dbReference type="NCBI Taxonomy" id="36881"/>
    <lineage>
        <taxon>Eukaryota</taxon>
        <taxon>Viridiplantae</taxon>
        <taxon>Chlorophyta</taxon>
        <taxon>Pyramimonadophyceae</taxon>
        <taxon>Pyramimonadales</taxon>
        <taxon>Pyramimonadaceae</taxon>
        <taxon>Cymbomonas</taxon>
    </lineage>
</organism>
<dbReference type="AlphaFoldDB" id="A0AAE0LGL5"/>
<protein>
    <submittedName>
        <fullName evidence="2">Uncharacterized protein</fullName>
    </submittedName>
</protein>
<keyword evidence="1" id="KW-0472">Membrane</keyword>
<evidence type="ECO:0000313" key="2">
    <source>
        <dbReference type="EMBL" id="KAK3284432.1"/>
    </source>
</evidence>
<keyword evidence="1" id="KW-1133">Transmembrane helix</keyword>
<evidence type="ECO:0000313" key="3">
    <source>
        <dbReference type="Proteomes" id="UP001190700"/>
    </source>
</evidence>
<feature type="transmembrane region" description="Helical" evidence="1">
    <location>
        <begin position="172"/>
        <end position="195"/>
    </location>
</feature>
<proteinExistence type="predicted"/>
<reference evidence="2 3" key="1">
    <citation type="journal article" date="2015" name="Genome Biol. Evol.">
        <title>Comparative Genomics of a Bacterivorous Green Alga Reveals Evolutionary Causalities and Consequences of Phago-Mixotrophic Mode of Nutrition.</title>
        <authorList>
            <person name="Burns J.A."/>
            <person name="Paasch A."/>
            <person name="Narechania A."/>
            <person name="Kim E."/>
        </authorList>
    </citation>
    <scope>NUCLEOTIDE SEQUENCE [LARGE SCALE GENOMIC DNA]</scope>
    <source>
        <strain evidence="2 3">PLY_AMNH</strain>
    </source>
</reference>
<dbReference type="Proteomes" id="UP001190700">
    <property type="component" value="Unassembled WGS sequence"/>
</dbReference>
<dbReference type="EMBL" id="LGRX02002288">
    <property type="protein sequence ID" value="KAK3284432.1"/>
    <property type="molecule type" value="Genomic_DNA"/>
</dbReference>
<comment type="caution">
    <text evidence="2">The sequence shown here is derived from an EMBL/GenBank/DDBJ whole genome shotgun (WGS) entry which is preliminary data.</text>
</comment>
<sequence length="275" mass="28911">MEEKVGMHLSHVSLLDNDDVREHPAPVSAPSAANVVASGAPRQVVPHVGGASVGWWCARFRGSLQPYNVPTEEYPGGVELVSVQHYVPSMTIDPLISAVACSFEPATESFVKPVEAREHYSIDELLACSEADELDQSGSEKSFVETMYGASANRPQQVMGCGAPPPGLRPNFVLLACVLGLLGIGFAGAAGIGVASGSGMPAAGAQPTVVPPPDYWRPEGHYATDYNTHGWTWYPGPSHPQVLVPFIGPWWLVPGGPPTGRCSTISTVLTTVSGA</sequence>
<accession>A0AAE0LGL5</accession>
<name>A0AAE0LGL5_9CHLO</name>
<evidence type="ECO:0000256" key="1">
    <source>
        <dbReference type="SAM" id="Phobius"/>
    </source>
</evidence>
<gene>
    <name evidence="2" type="ORF">CYMTET_7933</name>
</gene>
<keyword evidence="3" id="KW-1185">Reference proteome</keyword>
<keyword evidence="1" id="KW-0812">Transmembrane</keyword>